<evidence type="ECO:0000313" key="6">
    <source>
        <dbReference type="EMBL" id="RJL32555.1"/>
    </source>
</evidence>
<evidence type="ECO:0000313" key="7">
    <source>
        <dbReference type="Proteomes" id="UP000265768"/>
    </source>
</evidence>
<feature type="DNA-binding region" description="H-T-H motif" evidence="4">
    <location>
        <begin position="24"/>
        <end position="43"/>
    </location>
</feature>
<evidence type="ECO:0000256" key="1">
    <source>
        <dbReference type="ARBA" id="ARBA00023015"/>
    </source>
</evidence>
<protein>
    <submittedName>
        <fullName evidence="6">TetR/AcrR family transcriptional regulator</fullName>
    </submittedName>
</protein>
<dbReference type="AlphaFoldDB" id="A0A3A4B304"/>
<organism evidence="6 7">
    <name type="scientific">Bailinhaonella thermotolerans</name>
    <dbReference type="NCBI Taxonomy" id="1070861"/>
    <lineage>
        <taxon>Bacteria</taxon>
        <taxon>Bacillati</taxon>
        <taxon>Actinomycetota</taxon>
        <taxon>Actinomycetes</taxon>
        <taxon>Streptosporangiales</taxon>
        <taxon>Streptosporangiaceae</taxon>
        <taxon>Bailinhaonella</taxon>
    </lineage>
</organism>
<evidence type="ECO:0000256" key="3">
    <source>
        <dbReference type="ARBA" id="ARBA00023163"/>
    </source>
</evidence>
<dbReference type="GO" id="GO:0000976">
    <property type="term" value="F:transcription cis-regulatory region binding"/>
    <property type="evidence" value="ECO:0007669"/>
    <property type="project" value="TreeGrafter"/>
</dbReference>
<feature type="domain" description="HTH tetR-type" evidence="5">
    <location>
        <begin position="1"/>
        <end position="61"/>
    </location>
</feature>
<dbReference type="Pfam" id="PF00440">
    <property type="entry name" value="TetR_N"/>
    <property type="match status" value="1"/>
</dbReference>
<dbReference type="InterPro" id="IPR023772">
    <property type="entry name" value="DNA-bd_HTH_TetR-type_CS"/>
</dbReference>
<keyword evidence="1" id="KW-0805">Transcription regulation</keyword>
<reference evidence="6 7" key="1">
    <citation type="submission" date="2018-09" db="EMBL/GenBank/DDBJ databases">
        <title>YIM 75507 draft genome.</title>
        <authorList>
            <person name="Tang S."/>
            <person name="Feng Y."/>
        </authorList>
    </citation>
    <scope>NUCLEOTIDE SEQUENCE [LARGE SCALE GENOMIC DNA]</scope>
    <source>
        <strain evidence="6 7">YIM 75507</strain>
    </source>
</reference>
<dbReference type="InterPro" id="IPR001647">
    <property type="entry name" value="HTH_TetR"/>
</dbReference>
<keyword evidence="3" id="KW-0804">Transcription</keyword>
<accession>A0A3A4B304</accession>
<dbReference type="EMBL" id="QZEY01000004">
    <property type="protein sequence ID" value="RJL32555.1"/>
    <property type="molecule type" value="Genomic_DNA"/>
</dbReference>
<dbReference type="PRINTS" id="PR00455">
    <property type="entry name" value="HTHTETR"/>
</dbReference>
<dbReference type="GO" id="GO:0003700">
    <property type="term" value="F:DNA-binding transcription factor activity"/>
    <property type="evidence" value="ECO:0007669"/>
    <property type="project" value="TreeGrafter"/>
</dbReference>
<dbReference type="SUPFAM" id="SSF46689">
    <property type="entry name" value="Homeodomain-like"/>
    <property type="match status" value="1"/>
</dbReference>
<name>A0A3A4B304_9ACTN</name>
<dbReference type="PANTHER" id="PTHR30055:SF234">
    <property type="entry name" value="HTH-TYPE TRANSCRIPTIONAL REGULATOR BETI"/>
    <property type="match status" value="1"/>
</dbReference>
<keyword evidence="2 4" id="KW-0238">DNA-binding</keyword>
<evidence type="ECO:0000259" key="5">
    <source>
        <dbReference type="PROSITE" id="PS50977"/>
    </source>
</evidence>
<proteinExistence type="predicted"/>
<dbReference type="Gene3D" id="1.10.357.10">
    <property type="entry name" value="Tetracycline Repressor, domain 2"/>
    <property type="match status" value="1"/>
</dbReference>
<sequence>MDTRAKIQAVARRLLAEKGYDATSLREIAEEVGVTKAALYYHFKTKEEIVASVFEGFLARLDELLDWGESRPPGRETRREMLTRYSRLVREEVDSFRFVQQVPAALQRLDTTAIFEERMRRFNALLREPGDTLEDSLRKGLAVHSIHFAWSIVHPMAAGGTLSEDEYAKALLNVTLGMVDPS</sequence>
<dbReference type="InterPro" id="IPR050109">
    <property type="entry name" value="HTH-type_TetR-like_transc_reg"/>
</dbReference>
<dbReference type="Proteomes" id="UP000265768">
    <property type="component" value="Unassembled WGS sequence"/>
</dbReference>
<dbReference type="RefSeq" id="WP_119926804.1">
    <property type="nucleotide sequence ID" value="NZ_QZEY01000004.1"/>
</dbReference>
<dbReference type="PANTHER" id="PTHR30055">
    <property type="entry name" value="HTH-TYPE TRANSCRIPTIONAL REGULATOR RUTR"/>
    <property type="match status" value="1"/>
</dbReference>
<evidence type="ECO:0000256" key="2">
    <source>
        <dbReference type="ARBA" id="ARBA00023125"/>
    </source>
</evidence>
<keyword evidence="7" id="KW-1185">Reference proteome</keyword>
<dbReference type="InterPro" id="IPR009057">
    <property type="entry name" value="Homeodomain-like_sf"/>
</dbReference>
<comment type="caution">
    <text evidence="6">The sequence shown here is derived from an EMBL/GenBank/DDBJ whole genome shotgun (WGS) entry which is preliminary data.</text>
</comment>
<gene>
    <name evidence="6" type="ORF">D5H75_13620</name>
</gene>
<dbReference type="PROSITE" id="PS50977">
    <property type="entry name" value="HTH_TETR_2"/>
    <property type="match status" value="1"/>
</dbReference>
<dbReference type="PROSITE" id="PS01081">
    <property type="entry name" value="HTH_TETR_1"/>
    <property type="match status" value="1"/>
</dbReference>
<dbReference type="OrthoDB" id="3186364at2"/>
<evidence type="ECO:0000256" key="4">
    <source>
        <dbReference type="PROSITE-ProRule" id="PRU00335"/>
    </source>
</evidence>